<protein>
    <recommendedName>
        <fullName evidence="3">SsDNA binding protein</fullName>
    </recommendedName>
</protein>
<proteinExistence type="predicted"/>
<organism evidence="1 2">
    <name type="scientific">Chryseosolibacter indicus</name>
    <dbReference type="NCBI Taxonomy" id="2782351"/>
    <lineage>
        <taxon>Bacteria</taxon>
        <taxon>Pseudomonadati</taxon>
        <taxon>Bacteroidota</taxon>
        <taxon>Cytophagia</taxon>
        <taxon>Cytophagales</taxon>
        <taxon>Chryseotaleaceae</taxon>
        <taxon>Chryseosolibacter</taxon>
    </lineage>
</organism>
<evidence type="ECO:0008006" key="3">
    <source>
        <dbReference type="Google" id="ProtNLM"/>
    </source>
</evidence>
<keyword evidence="2" id="KW-1185">Reference proteome</keyword>
<comment type="caution">
    <text evidence="1">The sequence shown here is derived from an EMBL/GenBank/DDBJ whole genome shotgun (WGS) entry which is preliminary data.</text>
</comment>
<dbReference type="EMBL" id="JAHESD010000025">
    <property type="protein sequence ID" value="MBT1704104.1"/>
    <property type="molecule type" value="Genomic_DNA"/>
</dbReference>
<accession>A0ABS5VTK4</accession>
<evidence type="ECO:0000313" key="1">
    <source>
        <dbReference type="EMBL" id="MBT1704104.1"/>
    </source>
</evidence>
<dbReference type="Proteomes" id="UP000772618">
    <property type="component" value="Unassembled WGS sequence"/>
</dbReference>
<dbReference type="RefSeq" id="WP_254154065.1">
    <property type="nucleotide sequence ID" value="NZ_JAHESD010000025.1"/>
</dbReference>
<evidence type="ECO:0000313" key="2">
    <source>
        <dbReference type="Proteomes" id="UP000772618"/>
    </source>
</evidence>
<sequence length="186" mass="21265">MGKIIDNQITGSFSGKFGDDLVFKRYGNKTFFSRKGKNKTPASAEQLKKRAMFTEAHFYADVTLREPEKNEWYTIVAEVNGLRTAQQAVVKDFMTMPEIEDVDIKPYKGKVGDVILMTPKMRLKITKVEVSIYDATGNMIESGLATKKGFNWEYKATVVNPNPERCRAEIVSYDRFDKTHWKVVGF</sequence>
<name>A0ABS5VTK4_9BACT</name>
<gene>
    <name evidence="1" type="ORF">KK060_12495</name>
</gene>
<reference evidence="1 2" key="1">
    <citation type="submission" date="2021-05" db="EMBL/GenBank/DDBJ databases">
        <title>A Polyphasic approach of four new species of the genus Ohtaekwangia: Ohtaekwangia histidinii sp. nov., Ohtaekwangia cretensis sp. nov., Ohtaekwangia indiensis sp. nov., Ohtaekwangia reichenbachii sp. nov. from diverse environment.</title>
        <authorList>
            <person name="Octaviana S."/>
        </authorList>
    </citation>
    <scope>NUCLEOTIDE SEQUENCE [LARGE SCALE GENOMIC DNA]</scope>
    <source>
        <strain evidence="1 2">PWU20</strain>
    </source>
</reference>